<dbReference type="AlphaFoldDB" id="A0A076LEM4"/>
<dbReference type="Proteomes" id="UP000028681">
    <property type="component" value="Chromosome"/>
</dbReference>
<accession>A0A076LEM4</accession>
<protein>
    <submittedName>
        <fullName evidence="1">Uncharacterized protein</fullName>
    </submittedName>
</protein>
<gene>
    <name evidence="1" type="ORF">ETEE_0151</name>
</gene>
<organism evidence="1 2">
    <name type="scientific">Edwardsiella anguillarum ET080813</name>
    <dbReference type="NCBI Taxonomy" id="667120"/>
    <lineage>
        <taxon>Bacteria</taxon>
        <taxon>Pseudomonadati</taxon>
        <taxon>Pseudomonadota</taxon>
        <taxon>Gammaproteobacteria</taxon>
        <taxon>Enterobacterales</taxon>
        <taxon>Hafniaceae</taxon>
        <taxon>Edwardsiella</taxon>
    </lineage>
</organism>
<name>A0A076LEM4_9GAMM</name>
<dbReference type="KEGG" id="ete:ETEE_0151"/>
<reference evidence="1 2" key="1">
    <citation type="journal article" date="2012" name="PLoS ONE">
        <title>Edwardsiella comparative phylogenomics reveal the new intra/inter-species taxonomic relationships, virulence evolution and niche adaptation mechanisms.</title>
        <authorList>
            <person name="Yang M."/>
            <person name="Lv Y."/>
            <person name="Xiao J."/>
            <person name="Wu H."/>
            <person name="Zheng H."/>
            <person name="Liu Q."/>
            <person name="Zhang Y."/>
            <person name="Wang Q."/>
        </authorList>
    </citation>
    <scope>NUCLEOTIDE SEQUENCE [LARGE SCALE GENOMIC DNA]</scope>
    <source>
        <strain evidence="2">080813</strain>
    </source>
</reference>
<dbReference type="HOGENOM" id="CLU_212025_0_0_6"/>
<dbReference type="EMBL" id="CP006664">
    <property type="protein sequence ID" value="AIJ06636.1"/>
    <property type="molecule type" value="Genomic_DNA"/>
</dbReference>
<evidence type="ECO:0000313" key="1">
    <source>
        <dbReference type="EMBL" id="AIJ06636.1"/>
    </source>
</evidence>
<evidence type="ECO:0000313" key="2">
    <source>
        <dbReference type="Proteomes" id="UP000028681"/>
    </source>
</evidence>
<proteinExistence type="predicted"/>
<sequence length="56" mass="6173">MKRELRKASHLSPTAAALCDESAVKRLRHAIKVVDGVSFSMRKSLKVIDGAANPRR</sequence>